<dbReference type="GO" id="GO:0015267">
    <property type="term" value="F:channel activity"/>
    <property type="evidence" value="ECO:0007669"/>
    <property type="project" value="UniProtKB-ARBA"/>
</dbReference>
<feature type="region of interest" description="Disordered" evidence="10">
    <location>
        <begin position="795"/>
        <end position="842"/>
    </location>
</feature>
<feature type="region of interest" description="Disordered" evidence="10">
    <location>
        <begin position="1033"/>
        <end position="1082"/>
    </location>
</feature>
<keyword evidence="5" id="KW-1133">Transmembrane helix</keyword>
<dbReference type="GO" id="GO:0012505">
    <property type="term" value="C:endomembrane system"/>
    <property type="evidence" value="ECO:0007669"/>
    <property type="project" value="UniProtKB-SubCell"/>
</dbReference>
<dbReference type="PANTHER" id="PTHR10125:SF31">
    <property type="entry name" value="P2X RECEPTOR E"/>
    <property type="match status" value="1"/>
</dbReference>
<name>A0A9P3LYH7_9FUNG</name>
<feature type="compositionally biased region" description="Basic and acidic residues" evidence="10">
    <location>
        <begin position="824"/>
        <end position="840"/>
    </location>
</feature>
<evidence type="ECO:0000313" key="11">
    <source>
        <dbReference type="EMBL" id="GJJ74875.1"/>
    </source>
</evidence>
<keyword evidence="7" id="KW-0472">Membrane</keyword>
<feature type="compositionally biased region" description="Basic and acidic residues" evidence="10">
    <location>
        <begin position="397"/>
        <end position="408"/>
    </location>
</feature>
<feature type="compositionally biased region" description="Polar residues" evidence="10">
    <location>
        <begin position="447"/>
        <end position="458"/>
    </location>
</feature>
<dbReference type="Proteomes" id="UP000827284">
    <property type="component" value="Unassembled WGS sequence"/>
</dbReference>
<feature type="region of interest" description="Disordered" evidence="10">
    <location>
        <begin position="439"/>
        <end position="508"/>
    </location>
</feature>
<feature type="region of interest" description="Disordered" evidence="10">
    <location>
        <begin position="708"/>
        <end position="783"/>
    </location>
</feature>
<keyword evidence="12" id="KW-1185">Reference proteome</keyword>
<evidence type="ECO:0000256" key="2">
    <source>
        <dbReference type="ARBA" id="ARBA00009848"/>
    </source>
</evidence>
<comment type="subcellular location">
    <subcellularLocation>
        <location evidence="1">Endomembrane system</location>
    </subcellularLocation>
</comment>
<gene>
    <name evidence="11" type="ORF">EMPS_07233</name>
</gene>
<protein>
    <submittedName>
        <fullName evidence="11">Uncharacterized protein</fullName>
    </submittedName>
</protein>
<reference evidence="11" key="1">
    <citation type="submission" date="2021-11" db="EMBL/GenBank/DDBJ databases">
        <authorList>
            <person name="Herlambang A."/>
            <person name="Guo Y."/>
            <person name="Takashima Y."/>
            <person name="Nishizawa T."/>
        </authorList>
    </citation>
    <scope>NUCLEOTIDE SEQUENCE</scope>
    <source>
        <strain evidence="11">E1425</strain>
    </source>
</reference>
<feature type="compositionally biased region" description="Polar residues" evidence="10">
    <location>
        <begin position="1011"/>
        <end position="1020"/>
    </location>
</feature>
<evidence type="ECO:0000256" key="1">
    <source>
        <dbReference type="ARBA" id="ARBA00004308"/>
    </source>
</evidence>
<keyword evidence="4" id="KW-0812">Transmembrane</keyword>
<evidence type="ECO:0000256" key="7">
    <source>
        <dbReference type="ARBA" id="ARBA00023136"/>
    </source>
</evidence>
<feature type="region of interest" description="Disordered" evidence="10">
    <location>
        <begin position="968"/>
        <end position="1020"/>
    </location>
</feature>
<keyword evidence="3" id="KW-0813">Transport</keyword>
<comment type="caution">
    <text evidence="11">The sequence shown here is derived from an EMBL/GenBank/DDBJ whole genome shotgun (WGS) entry which is preliminary data.</text>
</comment>
<sequence>MAPAGGAGGMSFSDRFFSYETFKVLRVRDRRLGGLYRLFQATILVYIASSIIIQRRYLKTENVINGAVRVTLKAPADGITTPDYCKTTPPDCLYWSENDILYEPGIDGALITTRTQITQYGPFVNETLKADSDRSQPLNACDVNIATVPGCDPYKAPSTLLLPTSLVADVERFTLMLEHSIRGQATGVQIRSGNMESGILRDSATGQVLRTFTDQSRYVPAATRPGTNSSSSNATVSSVEGNTIHLAGDVMTVGEFLKAAGVDLDELSGSPTASANETVRSSGVVVIVVIQYAAKGWNPNRISYEYLPKAIPDQEYKVIETIRDFKGGSRVEINRHGVRIVFSQTGQLGQFSFMTLLTNLVAAVALFKVANIIVELMMLRLHPQKKVYKGAKFEHTKGSTLQRKDRNKTGKAPGASVSKDLEQDLNTRPDQMEQGIANLGVKGPRLQGSSSKTQTVDTDTGEEENGISDFQESDQDCERKRHRSTESDSDSSESSGDDHDEIANGSGAGAACTAQQSKYDYRGQSCRNLSIQTGQTFFSTSMAGISKSTLTCRPRTPVSNNGTLGQSQRSMGKRASYPAQADWNRNGSSSALNVLPGVANVITRSGVTPARRTTTDDEEVEIETRYGPVHLNRHSRFNPGGLSLSGTSPLCQLESTPPRSKTPFCVPLDMSTPEYRQDTMSPSYACQASPASMQAVSPSPVYFGLESISPKPTVSSMGDPRAKYKEGPRQDATSTSRTTLPLRRTSSSSASLASSSSSLSLSSVLDDPALGSKESSNRISDSKLIGVRGMSRFSRIRKKKYHDQSTSMTENPSSGTSATHFKRHSDYSASRKEKKQDKGKSVVTPNLIDTWSNSTTATDCSTAPPPFILPLLAFPTMDGTFLVSSGSPSSPPVKDLSKSSAQTSIAATMSIARAEVERNHKKTRSILRPQSPSSVIQAAIATTTVQDQKPRGSCTGCHQNSTVRIALSGSHSEESFETSTSTSSLSHPYQSSTPAESAGRRSFSAGDLSTGLHTPNTEPLLSSSALSATVEDIGPDSSPVVTHPTNLFRSHSHHESEPTRSEASIHSFDTEDSGDHDEPVSTIGLAETGLHPSDFFLHSTSAFFNSPITSACTTTLPGTGIRVLGRAIRMVTEDNTELVLCRSEPLILNEGVGEEKAARM</sequence>
<evidence type="ECO:0000256" key="8">
    <source>
        <dbReference type="ARBA" id="ARBA00023286"/>
    </source>
</evidence>
<evidence type="ECO:0000256" key="9">
    <source>
        <dbReference type="ARBA" id="ARBA00023303"/>
    </source>
</evidence>
<feature type="region of interest" description="Disordered" evidence="10">
    <location>
        <begin position="548"/>
        <end position="585"/>
    </location>
</feature>
<comment type="similarity">
    <text evidence="2">Belongs to the P2X receptor family.</text>
</comment>
<feature type="compositionally biased region" description="Polar residues" evidence="10">
    <location>
        <begin position="1039"/>
        <end position="1049"/>
    </location>
</feature>
<feature type="compositionally biased region" description="Polar residues" evidence="10">
    <location>
        <begin position="804"/>
        <end position="819"/>
    </location>
</feature>
<feature type="compositionally biased region" description="Low complexity" evidence="10">
    <location>
        <begin position="977"/>
        <end position="993"/>
    </location>
</feature>
<dbReference type="GO" id="GO:0070588">
    <property type="term" value="P:calcium ion transmembrane transport"/>
    <property type="evidence" value="ECO:0007669"/>
    <property type="project" value="TreeGrafter"/>
</dbReference>
<feature type="compositionally biased region" description="Acidic residues" evidence="10">
    <location>
        <begin position="459"/>
        <end position="475"/>
    </location>
</feature>
<proteinExistence type="inferred from homology"/>
<keyword evidence="9" id="KW-0407">Ion channel</keyword>
<keyword evidence="6" id="KW-0406">Ion transport</keyword>
<feature type="compositionally biased region" description="Polar residues" evidence="10">
    <location>
        <begin position="548"/>
        <end position="570"/>
    </location>
</feature>
<evidence type="ECO:0000256" key="5">
    <source>
        <dbReference type="ARBA" id="ARBA00022989"/>
    </source>
</evidence>
<feature type="region of interest" description="Disordered" evidence="10">
    <location>
        <begin position="397"/>
        <end position="423"/>
    </location>
</feature>
<feature type="compositionally biased region" description="Low complexity" evidence="10">
    <location>
        <begin position="732"/>
        <end position="763"/>
    </location>
</feature>
<organism evidence="11 12">
    <name type="scientific">Entomortierella parvispora</name>
    <dbReference type="NCBI Taxonomy" id="205924"/>
    <lineage>
        <taxon>Eukaryota</taxon>
        <taxon>Fungi</taxon>
        <taxon>Fungi incertae sedis</taxon>
        <taxon>Mucoromycota</taxon>
        <taxon>Mortierellomycotina</taxon>
        <taxon>Mortierellomycetes</taxon>
        <taxon>Mortierellales</taxon>
        <taxon>Mortierellaceae</taxon>
        <taxon>Entomortierella</taxon>
    </lineage>
</organism>
<feature type="compositionally biased region" description="Basic and acidic residues" evidence="10">
    <location>
        <begin position="720"/>
        <end position="729"/>
    </location>
</feature>
<dbReference type="AlphaFoldDB" id="A0A9P3LYH7"/>
<dbReference type="PANTHER" id="PTHR10125">
    <property type="entry name" value="P2X PURINOCEPTOR"/>
    <property type="match status" value="1"/>
</dbReference>
<dbReference type="OrthoDB" id="494673at2759"/>
<accession>A0A9P3LYH7</accession>
<evidence type="ECO:0000256" key="3">
    <source>
        <dbReference type="ARBA" id="ARBA00022448"/>
    </source>
</evidence>
<dbReference type="Pfam" id="PF00864">
    <property type="entry name" value="P2X_receptor"/>
    <property type="match status" value="1"/>
</dbReference>
<dbReference type="EMBL" id="BQFW01000010">
    <property type="protein sequence ID" value="GJJ74875.1"/>
    <property type="molecule type" value="Genomic_DNA"/>
</dbReference>
<reference evidence="11" key="2">
    <citation type="journal article" date="2022" name="Microbiol. Resour. Announc.">
        <title>Whole-Genome Sequence of Entomortierella parvispora E1425, a Mucoromycotan Fungus Associated with Burkholderiaceae-Related Endosymbiotic Bacteria.</title>
        <authorList>
            <person name="Herlambang A."/>
            <person name="Guo Y."/>
            <person name="Takashima Y."/>
            <person name="Narisawa K."/>
            <person name="Ohta H."/>
            <person name="Nishizawa T."/>
        </authorList>
    </citation>
    <scope>NUCLEOTIDE SEQUENCE</scope>
    <source>
        <strain evidence="11">E1425</strain>
    </source>
</reference>
<evidence type="ECO:0000256" key="10">
    <source>
        <dbReference type="SAM" id="MobiDB-lite"/>
    </source>
</evidence>
<keyword evidence="8" id="KW-1071">Ligand-gated ion channel</keyword>
<evidence type="ECO:0000256" key="4">
    <source>
        <dbReference type="ARBA" id="ARBA00022692"/>
    </source>
</evidence>
<evidence type="ECO:0000313" key="12">
    <source>
        <dbReference type="Proteomes" id="UP000827284"/>
    </source>
</evidence>
<dbReference type="Gene3D" id="1.10.287.940">
    <property type="entry name" value="atp-gated p2x4 ion channel"/>
    <property type="match status" value="2"/>
</dbReference>
<evidence type="ECO:0000256" key="6">
    <source>
        <dbReference type="ARBA" id="ARBA00023065"/>
    </source>
</evidence>
<dbReference type="InterPro" id="IPR059116">
    <property type="entry name" value="P2X_receptor"/>
</dbReference>
<dbReference type="GO" id="GO:0007165">
    <property type="term" value="P:signal transduction"/>
    <property type="evidence" value="ECO:0007669"/>
    <property type="project" value="UniProtKB-ARBA"/>
</dbReference>
<dbReference type="GO" id="GO:0016020">
    <property type="term" value="C:membrane"/>
    <property type="evidence" value="ECO:0007669"/>
    <property type="project" value="TreeGrafter"/>
</dbReference>